<dbReference type="Proteomes" id="UP000184485">
    <property type="component" value="Unassembled WGS sequence"/>
</dbReference>
<evidence type="ECO:0000313" key="4">
    <source>
        <dbReference type="Proteomes" id="UP000184485"/>
    </source>
</evidence>
<gene>
    <name evidence="3" type="ORF">SAMN02745157_3618</name>
</gene>
<feature type="transmembrane region" description="Helical" evidence="2">
    <location>
        <begin position="341"/>
        <end position="358"/>
    </location>
</feature>
<accession>A0A1M5H3J9</accession>
<feature type="transmembrane region" description="Helical" evidence="2">
    <location>
        <begin position="197"/>
        <end position="219"/>
    </location>
</feature>
<feature type="transmembrane region" description="Helical" evidence="2">
    <location>
        <begin position="93"/>
        <end position="123"/>
    </location>
</feature>
<evidence type="ECO:0000256" key="2">
    <source>
        <dbReference type="SAM" id="Phobius"/>
    </source>
</evidence>
<feature type="transmembrane region" description="Helical" evidence="2">
    <location>
        <begin position="432"/>
        <end position="454"/>
    </location>
</feature>
<dbReference type="EMBL" id="FQUP01000003">
    <property type="protein sequence ID" value="SHG10601.1"/>
    <property type="molecule type" value="Genomic_DNA"/>
</dbReference>
<organism evidence="3 4">
    <name type="scientific">Kaistia soli DSM 19436</name>
    <dbReference type="NCBI Taxonomy" id="1122133"/>
    <lineage>
        <taxon>Bacteria</taxon>
        <taxon>Pseudomonadati</taxon>
        <taxon>Pseudomonadota</taxon>
        <taxon>Alphaproteobacteria</taxon>
        <taxon>Hyphomicrobiales</taxon>
        <taxon>Kaistiaceae</taxon>
        <taxon>Kaistia</taxon>
    </lineage>
</organism>
<reference evidence="3 4" key="1">
    <citation type="submission" date="2016-11" db="EMBL/GenBank/DDBJ databases">
        <authorList>
            <person name="Jaros S."/>
            <person name="Januszkiewicz K."/>
            <person name="Wedrychowicz H."/>
        </authorList>
    </citation>
    <scope>NUCLEOTIDE SEQUENCE [LARGE SCALE GENOMIC DNA]</scope>
    <source>
        <strain evidence="3 4">DSM 19436</strain>
    </source>
</reference>
<feature type="region of interest" description="Disordered" evidence="1">
    <location>
        <begin position="1"/>
        <end position="43"/>
    </location>
</feature>
<name>A0A1M5H3J9_9HYPH</name>
<feature type="transmembrane region" description="Helical" evidence="2">
    <location>
        <begin position="269"/>
        <end position="289"/>
    </location>
</feature>
<keyword evidence="4" id="KW-1185">Reference proteome</keyword>
<keyword evidence="2" id="KW-0812">Transmembrane</keyword>
<sequence length="475" mass="48566">MHGRLRDPPPTWINAAARTRHGGQDDTGDGEMSGTGVRPATAAEGPAAAEDGRVLLVVAAIAAAFLLFGLIADRPGVIATGLFKILLARDTLITDYIGVGGMGAAFVNASLLTLIGCLIYRIAGAKMTGGAVAALLLTLGFGLFGKNLLNVWPIIGGVWLYCRVKGERFAAHANTAFFGCALAPIFSEILFSTTLPFTVTLPLGLATGLVMGFVLVPVAAQLFKAHMGFSLYNMGFAAGVLGTLVVALYRSYGFVPAPVFIWTSGNNLWLGVFLFLIFAGLAAAGFAMDRGALGGVRTILAMTGQAPTDFIGAAGLGATLVNMGASGALGTAYLLVVGGDLNGPTIGAIMTIVGFAAAGKHPGNIWPVMLGVFIGTLAKPWNADMPSLQLAALFGTTLAPIAGRFGWPWGIVAGFLHSSAALAVGDLHGGLVLYNNGFAAGLVASVLAPIIIAFRREKPDAANASPPATPSGTAR</sequence>
<protein>
    <recommendedName>
        <fullName evidence="5">DUF1576 domain-containing protein</fullName>
    </recommendedName>
</protein>
<feature type="transmembrane region" description="Helical" evidence="2">
    <location>
        <begin position="231"/>
        <end position="249"/>
    </location>
</feature>
<evidence type="ECO:0000313" key="3">
    <source>
        <dbReference type="EMBL" id="SHG10601.1"/>
    </source>
</evidence>
<keyword evidence="2" id="KW-1133">Transmembrane helix</keyword>
<feature type="transmembrane region" description="Helical" evidence="2">
    <location>
        <begin position="54"/>
        <end position="72"/>
    </location>
</feature>
<evidence type="ECO:0008006" key="5">
    <source>
        <dbReference type="Google" id="ProtNLM"/>
    </source>
</evidence>
<feature type="transmembrane region" description="Helical" evidence="2">
    <location>
        <begin position="365"/>
        <end position="381"/>
    </location>
</feature>
<dbReference type="AlphaFoldDB" id="A0A1M5H3J9"/>
<feature type="transmembrane region" description="Helical" evidence="2">
    <location>
        <begin position="169"/>
        <end position="191"/>
    </location>
</feature>
<proteinExistence type="predicted"/>
<evidence type="ECO:0000256" key="1">
    <source>
        <dbReference type="SAM" id="MobiDB-lite"/>
    </source>
</evidence>
<dbReference type="Pfam" id="PF07613">
    <property type="entry name" value="DUF1576"/>
    <property type="match status" value="2"/>
</dbReference>
<keyword evidence="2" id="KW-0472">Membrane</keyword>
<dbReference type="InterPro" id="IPR011470">
    <property type="entry name" value="DUF1576"/>
</dbReference>
<dbReference type="STRING" id="1122133.SAMN02745157_3618"/>
<feature type="transmembrane region" description="Helical" evidence="2">
    <location>
        <begin position="129"/>
        <end position="149"/>
    </location>
</feature>